<keyword evidence="2" id="KW-1185">Reference proteome</keyword>
<accession>A0A4Z0HC88</accession>
<sequence>MTDPETILGQARQGPVPADWHVFTKKRGKLSGFFHGTSDDPDPLLVITPDTAVEYTSEHKPLTIVDFRDLAGITLQVRGSTFSDSSTVSISVWIDLAYSNGGKSKWRSSSFANNAQAVQAFIEAYGAHKALQGR</sequence>
<evidence type="ECO:0000313" key="1">
    <source>
        <dbReference type="EMBL" id="TGB17191.1"/>
    </source>
</evidence>
<organism evidence="1 2">
    <name type="scientific">Streptomyces palmae</name>
    <dbReference type="NCBI Taxonomy" id="1701085"/>
    <lineage>
        <taxon>Bacteria</taxon>
        <taxon>Bacillati</taxon>
        <taxon>Actinomycetota</taxon>
        <taxon>Actinomycetes</taxon>
        <taxon>Kitasatosporales</taxon>
        <taxon>Streptomycetaceae</taxon>
        <taxon>Streptomyces</taxon>
    </lineage>
</organism>
<dbReference type="EMBL" id="SRID01000019">
    <property type="protein sequence ID" value="TGB17191.1"/>
    <property type="molecule type" value="Genomic_DNA"/>
</dbReference>
<gene>
    <name evidence="1" type="ORF">E4099_03935</name>
</gene>
<dbReference type="Proteomes" id="UP000297948">
    <property type="component" value="Unassembled WGS sequence"/>
</dbReference>
<name>A0A4Z0HC88_9ACTN</name>
<dbReference type="AlphaFoldDB" id="A0A4Z0HC88"/>
<proteinExistence type="predicted"/>
<dbReference type="OrthoDB" id="4197800at2"/>
<comment type="caution">
    <text evidence="1">The sequence shown here is derived from an EMBL/GenBank/DDBJ whole genome shotgun (WGS) entry which is preliminary data.</text>
</comment>
<protein>
    <submittedName>
        <fullName evidence="1">Uncharacterized protein</fullName>
    </submittedName>
</protein>
<reference evidence="1 2" key="1">
    <citation type="submission" date="2019-03" db="EMBL/GenBank/DDBJ databases">
        <authorList>
            <person name="Gonzalez-Pimentel J.L."/>
        </authorList>
    </citation>
    <scope>NUCLEOTIDE SEQUENCE [LARGE SCALE GENOMIC DNA]</scope>
    <source>
        <strain evidence="1 2">JCM 31289</strain>
    </source>
</reference>
<evidence type="ECO:0000313" key="2">
    <source>
        <dbReference type="Proteomes" id="UP000297948"/>
    </source>
</evidence>
<dbReference type="RefSeq" id="WP_135337501.1">
    <property type="nucleotide sequence ID" value="NZ_JBHLTX010000025.1"/>
</dbReference>